<organism evidence="2 3">
    <name type="scientific">Rhodanobacter lindaniclasticus</name>
    <dbReference type="NCBI Taxonomy" id="75310"/>
    <lineage>
        <taxon>Bacteria</taxon>
        <taxon>Pseudomonadati</taxon>
        <taxon>Pseudomonadota</taxon>
        <taxon>Gammaproteobacteria</taxon>
        <taxon>Lysobacterales</taxon>
        <taxon>Rhodanobacteraceae</taxon>
        <taxon>Rhodanobacter</taxon>
    </lineage>
</organism>
<dbReference type="InterPro" id="IPR014922">
    <property type="entry name" value="YdhG-like"/>
</dbReference>
<feature type="domain" description="YdhG-like" evidence="1">
    <location>
        <begin position="31"/>
        <end position="121"/>
    </location>
</feature>
<name>A0A4S3KD61_9GAMM</name>
<dbReference type="EMBL" id="MWIO01000036">
    <property type="protein sequence ID" value="THD06405.1"/>
    <property type="molecule type" value="Genomic_DNA"/>
</dbReference>
<dbReference type="OrthoDB" id="7619808at2"/>
<accession>A0A4S3KD61</accession>
<dbReference type="AlphaFoldDB" id="A0A4S3KD61"/>
<dbReference type="RefSeq" id="WP_136259173.1">
    <property type="nucleotide sequence ID" value="NZ_MWIO01000036.1"/>
</dbReference>
<reference evidence="2 3" key="1">
    <citation type="submission" date="2017-02" db="EMBL/GenBank/DDBJ databases">
        <title>Whole genome sequencing of Rhodanobacter lindaniclasticus DSM 17932.</title>
        <authorList>
            <person name="Kumar S."/>
            <person name="Patil P."/>
            <person name="Patil P.B."/>
        </authorList>
    </citation>
    <scope>NUCLEOTIDE SEQUENCE [LARGE SCALE GENOMIC DNA]</scope>
    <source>
        <strain evidence="2 3">DSM 17932</strain>
    </source>
</reference>
<protein>
    <recommendedName>
        <fullName evidence="1">YdhG-like domain-containing protein</fullName>
    </recommendedName>
</protein>
<comment type="caution">
    <text evidence="2">The sequence shown here is derived from an EMBL/GenBank/DDBJ whole genome shotgun (WGS) entry which is preliminary data.</text>
</comment>
<gene>
    <name evidence="2" type="ORF">B1991_13345</name>
</gene>
<proteinExistence type="predicted"/>
<evidence type="ECO:0000313" key="3">
    <source>
        <dbReference type="Proteomes" id="UP000306317"/>
    </source>
</evidence>
<evidence type="ECO:0000259" key="1">
    <source>
        <dbReference type="Pfam" id="PF08818"/>
    </source>
</evidence>
<sequence length="142" mass="15743">MTRLMRFPSAVRRDPAVDTWMQEHSGPLGSIARQWFEVMRNCGDDVRELLHDGHPTACVGDAAFGYVNAFTHHVNVGFFLGPELEDPEHLLEGTGKFMRHVKLRPGQTVDSMALQTLTAAAYTGIRHRSDAGAHPNPRRGPA</sequence>
<dbReference type="Pfam" id="PF08818">
    <property type="entry name" value="DUF1801"/>
    <property type="match status" value="1"/>
</dbReference>
<keyword evidence="3" id="KW-1185">Reference proteome</keyword>
<dbReference type="Proteomes" id="UP000306317">
    <property type="component" value="Unassembled WGS sequence"/>
</dbReference>
<dbReference type="SUPFAM" id="SSF159888">
    <property type="entry name" value="YdhG-like"/>
    <property type="match status" value="1"/>
</dbReference>
<evidence type="ECO:0000313" key="2">
    <source>
        <dbReference type="EMBL" id="THD06405.1"/>
    </source>
</evidence>